<dbReference type="InterPro" id="IPR006590">
    <property type="entry name" value="RNA_pol_Rpb4/RPC9_core"/>
</dbReference>
<evidence type="ECO:0000256" key="5">
    <source>
        <dbReference type="ARBA" id="ARBA00023163"/>
    </source>
</evidence>
<dbReference type="STRING" id="930990.A0A067LUG9"/>
<evidence type="ECO:0000256" key="1">
    <source>
        <dbReference type="ARBA" id="ARBA00004123"/>
    </source>
</evidence>
<dbReference type="Proteomes" id="UP000027195">
    <property type="component" value="Unassembled WGS sequence"/>
</dbReference>
<evidence type="ECO:0000313" key="9">
    <source>
        <dbReference type="EMBL" id="KDQ06958.1"/>
    </source>
</evidence>
<evidence type="ECO:0000256" key="7">
    <source>
        <dbReference type="SAM" id="MobiDB-lite"/>
    </source>
</evidence>
<dbReference type="HOGENOM" id="CLU_092529_0_0_1"/>
<evidence type="ECO:0000256" key="6">
    <source>
        <dbReference type="ARBA" id="ARBA00023242"/>
    </source>
</evidence>
<dbReference type="InterPro" id="IPR038846">
    <property type="entry name" value="RPC9"/>
</dbReference>
<feature type="region of interest" description="Disordered" evidence="7">
    <location>
        <begin position="34"/>
        <end position="54"/>
    </location>
</feature>
<dbReference type="InterPro" id="IPR010997">
    <property type="entry name" value="HRDC-like_sf"/>
</dbReference>
<dbReference type="Pfam" id="PF03874">
    <property type="entry name" value="RNA_pol_Rpb4"/>
    <property type="match status" value="1"/>
</dbReference>
<keyword evidence="4" id="KW-0240">DNA-directed RNA polymerase</keyword>
<comment type="similarity">
    <text evidence="2">Belongs to the eukaryotic RPC9 RNA polymerase subunit family.</text>
</comment>
<evidence type="ECO:0000259" key="8">
    <source>
        <dbReference type="SMART" id="SM00657"/>
    </source>
</evidence>
<comment type="subcellular location">
    <subcellularLocation>
        <location evidence="1">Nucleus</location>
    </subcellularLocation>
</comment>
<protein>
    <recommendedName>
        <fullName evidence="3">DNA-directed RNA polymerase III subunit RPC9</fullName>
    </recommendedName>
</protein>
<dbReference type="GO" id="GO:0005666">
    <property type="term" value="C:RNA polymerase III complex"/>
    <property type="evidence" value="ECO:0007669"/>
    <property type="project" value="InterPro"/>
</dbReference>
<dbReference type="FunCoup" id="A0A067LUG9">
    <property type="interactions" value="93"/>
</dbReference>
<accession>A0A067LUG9</accession>
<dbReference type="SUPFAM" id="SSF47819">
    <property type="entry name" value="HRDC-like"/>
    <property type="match status" value="1"/>
</dbReference>
<dbReference type="AlphaFoldDB" id="A0A067LUG9"/>
<dbReference type="InParanoid" id="A0A067LUG9"/>
<dbReference type="InterPro" id="IPR005574">
    <property type="entry name" value="Rpb4/RPC9"/>
</dbReference>
<keyword evidence="6" id="KW-0539">Nucleus</keyword>
<evidence type="ECO:0000256" key="2">
    <source>
        <dbReference type="ARBA" id="ARBA00006898"/>
    </source>
</evidence>
<name>A0A067LUG9_BOTB1</name>
<evidence type="ECO:0000256" key="3">
    <source>
        <dbReference type="ARBA" id="ARBA00016672"/>
    </source>
</evidence>
<keyword evidence="10" id="KW-1185">Reference proteome</keyword>
<dbReference type="SMART" id="SM00657">
    <property type="entry name" value="RPOL4c"/>
    <property type="match status" value="1"/>
</dbReference>
<evidence type="ECO:0000313" key="10">
    <source>
        <dbReference type="Proteomes" id="UP000027195"/>
    </source>
</evidence>
<dbReference type="GO" id="GO:0006384">
    <property type="term" value="P:transcription initiation at RNA polymerase III promoter"/>
    <property type="evidence" value="ECO:0007669"/>
    <property type="project" value="InterPro"/>
</dbReference>
<dbReference type="EMBL" id="KL198118">
    <property type="protein sequence ID" value="KDQ06958.1"/>
    <property type="molecule type" value="Genomic_DNA"/>
</dbReference>
<reference evidence="10" key="1">
    <citation type="journal article" date="2014" name="Proc. Natl. Acad. Sci. U.S.A.">
        <title>Extensive sampling of basidiomycete genomes demonstrates inadequacy of the white-rot/brown-rot paradigm for wood decay fungi.</title>
        <authorList>
            <person name="Riley R."/>
            <person name="Salamov A.A."/>
            <person name="Brown D.W."/>
            <person name="Nagy L.G."/>
            <person name="Floudas D."/>
            <person name="Held B.W."/>
            <person name="Levasseur A."/>
            <person name="Lombard V."/>
            <person name="Morin E."/>
            <person name="Otillar R."/>
            <person name="Lindquist E.A."/>
            <person name="Sun H."/>
            <person name="LaButti K.M."/>
            <person name="Schmutz J."/>
            <person name="Jabbour D."/>
            <person name="Luo H."/>
            <person name="Baker S.E."/>
            <person name="Pisabarro A.G."/>
            <person name="Walton J.D."/>
            <person name="Blanchette R.A."/>
            <person name="Henrissat B."/>
            <person name="Martin F."/>
            <person name="Cullen D."/>
            <person name="Hibbett D.S."/>
            <person name="Grigoriev I.V."/>
        </authorList>
    </citation>
    <scope>NUCLEOTIDE SEQUENCE [LARGE SCALE GENOMIC DNA]</scope>
    <source>
        <strain evidence="10">FD-172 SS1</strain>
    </source>
</reference>
<organism evidence="9 10">
    <name type="scientific">Botryobasidium botryosum (strain FD-172 SS1)</name>
    <dbReference type="NCBI Taxonomy" id="930990"/>
    <lineage>
        <taxon>Eukaryota</taxon>
        <taxon>Fungi</taxon>
        <taxon>Dikarya</taxon>
        <taxon>Basidiomycota</taxon>
        <taxon>Agaricomycotina</taxon>
        <taxon>Agaricomycetes</taxon>
        <taxon>Cantharellales</taxon>
        <taxon>Botryobasidiaceae</taxon>
        <taxon>Botryobasidium</taxon>
    </lineage>
</organism>
<dbReference type="PANTHER" id="PTHR15561:SF0">
    <property type="entry name" value="DNA-DIRECTED RNA POLYMERASE III SUBUNIT RPC9"/>
    <property type="match status" value="1"/>
</dbReference>
<keyword evidence="5" id="KW-0804">Transcription</keyword>
<sequence length="211" mass="23488">MEVLNARAAMLSNYEVLTLLSELEAERIANDKAAMAAKEAAGPEHNPSPAAPVDTNWRTVEYETLKWLKAPKMATTQQDKNSIARLAKDLRRYDLTKAEKLQIINLMPVDQAALYPIIEDFEDRFDISILEEINRCVQNAMIAPDINYPPAPSSNAGIDSYAPVATVFDEPQYPEDDYYAGEHYEEEFVDEVAYGAPAEAVGDGAIDEDEN</sequence>
<dbReference type="Gene3D" id="1.20.1250.40">
    <property type="match status" value="1"/>
</dbReference>
<feature type="domain" description="RNA polymerase Rpb4/RPC9 core" evidence="8">
    <location>
        <begin position="1"/>
        <end position="144"/>
    </location>
</feature>
<dbReference type="InterPro" id="IPR038324">
    <property type="entry name" value="Rpb4/RPC9_sf"/>
</dbReference>
<evidence type="ECO:0000256" key="4">
    <source>
        <dbReference type="ARBA" id="ARBA00022478"/>
    </source>
</evidence>
<dbReference type="GO" id="GO:0000166">
    <property type="term" value="F:nucleotide binding"/>
    <property type="evidence" value="ECO:0007669"/>
    <property type="project" value="InterPro"/>
</dbReference>
<dbReference type="PANTHER" id="PTHR15561">
    <property type="entry name" value="CALCITONIN GENE-RELATED PEPTIDE-RECEPTOR COMPONENT PROTEIN"/>
    <property type="match status" value="1"/>
</dbReference>
<proteinExistence type="inferred from homology"/>
<dbReference type="OrthoDB" id="1746530at2759"/>
<gene>
    <name evidence="9" type="ORF">BOTBODRAFT_70673</name>
</gene>